<evidence type="ECO:0000313" key="3">
    <source>
        <dbReference type="EMBL" id="MBA2113330.1"/>
    </source>
</evidence>
<feature type="transmembrane region" description="Helical" evidence="2">
    <location>
        <begin position="12"/>
        <end position="32"/>
    </location>
</feature>
<comment type="caution">
    <text evidence="3">The sequence shown here is derived from an EMBL/GenBank/DDBJ whole genome shotgun (WGS) entry which is preliminary data.</text>
</comment>
<keyword evidence="2" id="KW-1133">Transmembrane helix</keyword>
<dbReference type="Proteomes" id="UP000551616">
    <property type="component" value="Unassembled WGS sequence"/>
</dbReference>
<dbReference type="EMBL" id="JABRWO010000001">
    <property type="protein sequence ID" value="MBA2113330.1"/>
    <property type="molecule type" value="Genomic_DNA"/>
</dbReference>
<proteinExistence type="predicted"/>
<name>A0A7V9A5G5_9BACT</name>
<feature type="region of interest" description="Disordered" evidence="1">
    <location>
        <begin position="259"/>
        <end position="280"/>
    </location>
</feature>
<dbReference type="SUPFAM" id="SSF48371">
    <property type="entry name" value="ARM repeat"/>
    <property type="match status" value="1"/>
</dbReference>
<evidence type="ECO:0000313" key="4">
    <source>
        <dbReference type="Proteomes" id="UP000551616"/>
    </source>
</evidence>
<protein>
    <submittedName>
        <fullName evidence="3">Uncharacterized protein</fullName>
    </submittedName>
</protein>
<organism evidence="3 4">
    <name type="scientific">Bremerella alba</name>
    <dbReference type="NCBI Taxonomy" id="980252"/>
    <lineage>
        <taxon>Bacteria</taxon>
        <taxon>Pseudomonadati</taxon>
        <taxon>Planctomycetota</taxon>
        <taxon>Planctomycetia</taxon>
        <taxon>Pirellulales</taxon>
        <taxon>Pirellulaceae</taxon>
        <taxon>Bremerella</taxon>
    </lineage>
</organism>
<dbReference type="Gene3D" id="1.25.10.10">
    <property type="entry name" value="Leucine-rich Repeat Variant"/>
    <property type="match status" value="1"/>
</dbReference>
<keyword evidence="2" id="KW-0472">Membrane</keyword>
<accession>A0A7V9A5G5</accession>
<sequence>MSKSSNHKTHVWIAGVSAAIVVVMAAILFGQVRLVALQNHTLMIDNQKLEIRLDLLKTTLDNQGQQVVAKLDAGWSLTTSRVSPLNIHEDVKGPIIGALLRQLKDDRPFVKLQALQGLMLIHPENHSREIFAPLVVPAVIPALRDPRLKMHAAAVLQPFRSNAKAAAPVVLETADERNWASLSPTIGSARGMDPACDVVPLLTRHILANVDPWKTTLTRLQQVFTPAEVRQSYQNAQKQASDPQLRGLYEGILRYLGDQPPGGVLQSPRDVEEYVRQGES</sequence>
<keyword evidence="2" id="KW-0812">Transmembrane</keyword>
<dbReference type="RefSeq" id="WP_207394815.1">
    <property type="nucleotide sequence ID" value="NZ_JABRWO010000001.1"/>
</dbReference>
<dbReference type="InterPro" id="IPR016024">
    <property type="entry name" value="ARM-type_fold"/>
</dbReference>
<evidence type="ECO:0000256" key="2">
    <source>
        <dbReference type="SAM" id="Phobius"/>
    </source>
</evidence>
<evidence type="ECO:0000256" key="1">
    <source>
        <dbReference type="SAM" id="MobiDB-lite"/>
    </source>
</evidence>
<feature type="compositionally biased region" description="Basic and acidic residues" evidence="1">
    <location>
        <begin position="269"/>
        <end position="280"/>
    </location>
</feature>
<keyword evidence="4" id="KW-1185">Reference proteome</keyword>
<gene>
    <name evidence="3" type="ORF">HOV93_04790</name>
</gene>
<dbReference type="AlphaFoldDB" id="A0A7V9A5G5"/>
<dbReference type="InterPro" id="IPR011989">
    <property type="entry name" value="ARM-like"/>
</dbReference>
<reference evidence="3 4" key="1">
    <citation type="submission" date="2020-05" db="EMBL/GenBank/DDBJ databases">
        <title>Bremerella alba sp. nov., a novel planctomycete isolated from the surface of the macroalga Fucus spiralis.</title>
        <authorList>
            <person name="Godinho O."/>
            <person name="Botelho R."/>
            <person name="Albuquerque L."/>
            <person name="Wiegand S."/>
            <person name="Da Costa M.S."/>
            <person name="Lobo-Da-Cunha A."/>
            <person name="Jogler C."/>
            <person name="Lage O.M."/>
        </authorList>
    </citation>
    <scope>NUCLEOTIDE SEQUENCE [LARGE SCALE GENOMIC DNA]</scope>
    <source>
        <strain evidence="3 4">FF15</strain>
    </source>
</reference>